<dbReference type="Pfam" id="PF00487">
    <property type="entry name" value="FA_desaturase"/>
    <property type="match status" value="1"/>
</dbReference>
<keyword evidence="1" id="KW-0472">Membrane</keyword>
<feature type="transmembrane region" description="Helical" evidence="1">
    <location>
        <begin position="40"/>
        <end position="62"/>
    </location>
</feature>
<evidence type="ECO:0000259" key="2">
    <source>
        <dbReference type="Pfam" id="PF00487"/>
    </source>
</evidence>
<gene>
    <name evidence="3" type="ORF">SISNIDRAFT_421100</name>
</gene>
<feature type="transmembrane region" description="Helical" evidence="1">
    <location>
        <begin position="118"/>
        <end position="134"/>
    </location>
</feature>
<keyword evidence="1" id="KW-0812">Transmembrane</keyword>
<reference evidence="3 4" key="1">
    <citation type="journal article" date="2016" name="Mol. Biol. Evol.">
        <title>Comparative Genomics of Early-Diverging Mushroom-Forming Fungi Provides Insights into the Origins of Lignocellulose Decay Capabilities.</title>
        <authorList>
            <person name="Nagy L.G."/>
            <person name="Riley R."/>
            <person name="Tritt A."/>
            <person name="Adam C."/>
            <person name="Daum C."/>
            <person name="Floudas D."/>
            <person name="Sun H."/>
            <person name="Yadav J.S."/>
            <person name="Pangilinan J."/>
            <person name="Larsson K.H."/>
            <person name="Matsuura K."/>
            <person name="Barry K."/>
            <person name="Labutti K."/>
            <person name="Kuo R."/>
            <person name="Ohm R.A."/>
            <person name="Bhattacharya S.S."/>
            <person name="Shirouzu T."/>
            <person name="Yoshinaga Y."/>
            <person name="Martin F.M."/>
            <person name="Grigoriev I.V."/>
            <person name="Hibbett D.S."/>
        </authorList>
    </citation>
    <scope>NUCLEOTIDE SEQUENCE [LARGE SCALE GENOMIC DNA]</scope>
    <source>
        <strain evidence="3 4">HHB9708</strain>
    </source>
</reference>
<evidence type="ECO:0000313" key="4">
    <source>
        <dbReference type="Proteomes" id="UP000076722"/>
    </source>
</evidence>
<dbReference type="PANTHER" id="PTHR32100">
    <property type="entry name" value="OMEGA-6 FATTY ACID DESATURASE, CHLOROPLASTIC"/>
    <property type="match status" value="1"/>
</dbReference>
<dbReference type="AlphaFoldDB" id="A0A165AB41"/>
<dbReference type="InterPro" id="IPR012171">
    <property type="entry name" value="Fatty_acid_desaturase"/>
</dbReference>
<evidence type="ECO:0000256" key="1">
    <source>
        <dbReference type="SAM" id="Phobius"/>
    </source>
</evidence>
<dbReference type="STRING" id="1314777.A0A165AB41"/>
<proteinExistence type="predicted"/>
<evidence type="ECO:0000313" key="3">
    <source>
        <dbReference type="EMBL" id="KZS98726.1"/>
    </source>
</evidence>
<feature type="domain" description="Fatty acid desaturase" evidence="2">
    <location>
        <begin position="81"/>
        <end position="354"/>
    </location>
</feature>
<keyword evidence="4" id="KW-1185">Reference proteome</keyword>
<dbReference type="Proteomes" id="UP000076722">
    <property type="component" value="Unassembled WGS sequence"/>
</dbReference>
<sequence>MSVTKPLPKFTPMPWSMAELRAVIPSECFERDLRRSLVHLARHVIVSGIALYITVSIDAFLSRQSIIQYLSYPATNVMRWSSWLLYWWFQSLMFVGFWAFAHECSHNAFSPHRRVDDAIGFTLFTFMVTPYFSWQMSHVQHHRHRGHAEKDVAYIPRTRSDINIPKHEEEMDYSDYFEDTPLFTFGQLVLRQLFGYTAFLVDIRVTSPKHTSLICHFLPSSSMFKHRYRDVVVSNLGLVVMGCLLFHASRFYGLAFIFKTYGIPWIGLNHWVVLITYLHHTAPNVPHYRGKAWNIQRGALSTVDRNPFGQLGRFCFLDSAHYHVVHHLFPQIPFYHLEEATKHLKALIGDYYLYSDEPVFQALWRSFTECQFVEDDGEVLFYRNSKGESIVEVE</sequence>
<dbReference type="EMBL" id="KV419394">
    <property type="protein sequence ID" value="KZS98726.1"/>
    <property type="molecule type" value="Genomic_DNA"/>
</dbReference>
<feature type="transmembrane region" description="Helical" evidence="1">
    <location>
        <begin position="231"/>
        <end position="249"/>
    </location>
</feature>
<protein>
    <recommendedName>
        <fullName evidence="2">Fatty acid desaturase domain-containing protein</fullName>
    </recommendedName>
</protein>
<keyword evidence="1" id="KW-1133">Transmembrane helix</keyword>
<accession>A0A165AB41</accession>
<name>A0A165AB41_9AGAM</name>
<dbReference type="InterPro" id="IPR005804">
    <property type="entry name" value="FA_desaturase_dom"/>
</dbReference>
<organism evidence="3 4">
    <name type="scientific">Sistotremastrum niveocremeum HHB9708</name>
    <dbReference type="NCBI Taxonomy" id="1314777"/>
    <lineage>
        <taxon>Eukaryota</taxon>
        <taxon>Fungi</taxon>
        <taxon>Dikarya</taxon>
        <taxon>Basidiomycota</taxon>
        <taxon>Agaricomycotina</taxon>
        <taxon>Agaricomycetes</taxon>
        <taxon>Sistotremastrales</taxon>
        <taxon>Sistotremastraceae</taxon>
        <taxon>Sertulicium</taxon>
        <taxon>Sertulicium niveocremeum</taxon>
    </lineage>
</organism>
<dbReference type="GO" id="GO:0006629">
    <property type="term" value="P:lipid metabolic process"/>
    <property type="evidence" value="ECO:0007669"/>
    <property type="project" value="InterPro"/>
</dbReference>
<dbReference type="GO" id="GO:0016491">
    <property type="term" value="F:oxidoreductase activity"/>
    <property type="evidence" value="ECO:0007669"/>
    <property type="project" value="InterPro"/>
</dbReference>
<feature type="transmembrane region" description="Helical" evidence="1">
    <location>
        <begin position="83"/>
        <end position="102"/>
    </location>
</feature>